<dbReference type="EMBL" id="CP031598">
    <property type="protein sequence ID" value="QEW25000.1"/>
    <property type="molecule type" value="Genomic_DNA"/>
</dbReference>
<accession>A0A5P3A8V5</accession>
<dbReference type="AlphaFoldDB" id="A0A5P3A8V5"/>
<keyword evidence="3" id="KW-0804">Transcription</keyword>
<keyword evidence="1" id="KW-0805">Transcription regulation</keyword>
<dbReference type="InterPro" id="IPR049397">
    <property type="entry name" value="EthR_C"/>
</dbReference>
<dbReference type="SUPFAM" id="SSF46689">
    <property type="entry name" value="Homeodomain-like"/>
    <property type="match status" value="1"/>
</dbReference>
<dbReference type="PRINTS" id="PR00455">
    <property type="entry name" value="HTHTETR"/>
</dbReference>
<dbReference type="PANTHER" id="PTHR30055:SF234">
    <property type="entry name" value="HTH-TYPE TRANSCRIPTIONAL REGULATOR BETI"/>
    <property type="match status" value="1"/>
</dbReference>
<evidence type="ECO:0000259" key="5">
    <source>
        <dbReference type="PROSITE" id="PS50977"/>
    </source>
</evidence>
<dbReference type="InterPro" id="IPR001647">
    <property type="entry name" value="HTH_TetR"/>
</dbReference>
<gene>
    <name evidence="6" type="primary">ethR_1</name>
    <name evidence="6" type="ORF">RIdsm_00784</name>
</gene>
<feature type="domain" description="HTH tetR-type" evidence="5">
    <location>
        <begin position="41"/>
        <end position="101"/>
    </location>
</feature>
<evidence type="ECO:0000256" key="4">
    <source>
        <dbReference type="PROSITE-ProRule" id="PRU00335"/>
    </source>
</evidence>
<dbReference type="Pfam" id="PF00440">
    <property type="entry name" value="TetR_N"/>
    <property type="match status" value="1"/>
</dbReference>
<dbReference type="InterPro" id="IPR009057">
    <property type="entry name" value="Homeodomain-like_sf"/>
</dbReference>
<dbReference type="SUPFAM" id="SSF48498">
    <property type="entry name" value="Tetracyclin repressor-like, C-terminal domain"/>
    <property type="match status" value="1"/>
</dbReference>
<proteinExistence type="predicted"/>
<evidence type="ECO:0000256" key="3">
    <source>
        <dbReference type="ARBA" id="ARBA00023163"/>
    </source>
</evidence>
<dbReference type="Proteomes" id="UP000325785">
    <property type="component" value="Chromosome"/>
</dbReference>
<dbReference type="Gene3D" id="1.10.357.10">
    <property type="entry name" value="Tetracycline Repressor, domain 2"/>
    <property type="match status" value="1"/>
</dbReference>
<dbReference type="KEGG" id="rid:RIdsm_00784"/>
<dbReference type="GO" id="GO:0003700">
    <property type="term" value="F:DNA-binding transcription factor activity"/>
    <property type="evidence" value="ECO:0007669"/>
    <property type="project" value="TreeGrafter"/>
</dbReference>
<organism evidence="6 7">
    <name type="scientific">Roseovarius indicus</name>
    <dbReference type="NCBI Taxonomy" id="540747"/>
    <lineage>
        <taxon>Bacteria</taxon>
        <taxon>Pseudomonadati</taxon>
        <taxon>Pseudomonadota</taxon>
        <taxon>Alphaproteobacteria</taxon>
        <taxon>Rhodobacterales</taxon>
        <taxon>Roseobacteraceae</taxon>
        <taxon>Roseovarius</taxon>
    </lineage>
</organism>
<sequence>MTMTDQSPASPPNPQRGVKVRAYADTLRSELKSSPSMRKGERTRLRLRIAAAEALEKSGYQDLKVADICKLAGVSLGTFYIYFTDKEDISVGIAMDFVTHLYDEARRASNGLGDWQAVYETNLFFVKAYGANPGLMRSHVQLQSLEPAFRAVWEPLHQEWLNRLARSIRRRSPEDLSPEDALRMALALEQMVFSYIYNAVVTQAFPVKTDESDPEKLAKMLTQLWFRAIHARDPTPSEMAGT</sequence>
<dbReference type="InterPro" id="IPR050109">
    <property type="entry name" value="HTH-type_TetR-like_transc_reg"/>
</dbReference>
<dbReference type="PANTHER" id="PTHR30055">
    <property type="entry name" value="HTH-TYPE TRANSCRIPTIONAL REGULATOR RUTR"/>
    <property type="match status" value="1"/>
</dbReference>
<protein>
    <submittedName>
        <fullName evidence="6">HTH-type transcriptional regulator EthR</fullName>
    </submittedName>
</protein>
<evidence type="ECO:0000256" key="2">
    <source>
        <dbReference type="ARBA" id="ARBA00023125"/>
    </source>
</evidence>
<dbReference type="OrthoDB" id="9808189at2"/>
<dbReference type="Pfam" id="PF21313">
    <property type="entry name" value="EthR_C"/>
    <property type="match status" value="1"/>
</dbReference>
<reference evidence="6 7" key="1">
    <citation type="submission" date="2018-08" db="EMBL/GenBank/DDBJ databases">
        <title>Genetic Globetrotter - A new plasmid hitch-hiking vast phylogenetic and geographic distances.</title>
        <authorList>
            <person name="Vollmers J."/>
            <person name="Petersen J."/>
        </authorList>
    </citation>
    <scope>NUCLEOTIDE SEQUENCE [LARGE SCALE GENOMIC DNA]</scope>
    <source>
        <strain evidence="6 7">DSM 26383</strain>
    </source>
</reference>
<name>A0A5P3A8V5_9RHOB</name>
<dbReference type="Gene3D" id="1.10.10.60">
    <property type="entry name" value="Homeodomain-like"/>
    <property type="match status" value="1"/>
</dbReference>
<evidence type="ECO:0000313" key="7">
    <source>
        <dbReference type="Proteomes" id="UP000325785"/>
    </source>
</evidence>
<dbReference type="InterPro" id="IPR036271">
    <property type="entry name" value="Tet_transcr_reg_TetR-rel_C_sf"/>
</dbReference>
<evidence type="ECO:0000256" key="1">
    <source>
        <dbReference type="ARBA" id="ARBA00023015"/>
    </source>
</evidence>
<feature type="DNA-binding region" description="H-T-H motif" evidence="4">
    <location>
        <begin position="64"/>
        <end position="83"/>
    </location>
</feature>
<keyword evidence="2 4" id="KW-0238">DNA-binding</keyword>
<evidence type="ECO:0000313" key="6">
    <source>
        <dbReference type="EMBL" id="QEW25000.1"/>
    </source>
</evidence>
<dbReference type="GO" id="GO:0000976">
    <property type="term" value="F:transcription cis-regulatory region binding"/>
    <property type="evidence" value="ECO:0007669"/>
    <property type="project" value="TreeGrafter"/>
</dbReference>
<dbReference type="PROSITE" id="PS50977">
    <property type="entry name" value="HTH_TETR_2"/>
    <property type="match status" value="1"/>
</dbReference>